<comment type="caution">
    <text evidence="2">The sequence shown here is derived from an EMBL/GenBank/DDBJ whole genome shotgun (WGS) entry which is preliminary data.</text>
</comment>
<evidence type="ECO:0000313" key="3">
    <source>
        <dbReference type="Proteomes" id="UP000031599"/>
    </source>
</evidence>
<dbReference type="RefSeq" id="WP_146658098.1">
    <property type="nucleotide sequence ID" value="NZ_JMCC02000010.1"/>
</dbReference>
<proteinExistence type="predicted"/>
<evidence type="ECO:0000313" key="2">
    <source>
        <dbReference type="EMBL" id="KIG18578.1"/>
    </source>
</evidence>
<dbReference type="AlphaFoldDB" id="A0A0C2A577"/>
<name>A0A0C2A577_9BACT</name>
<dbReference type="EMBL" id="JMCC02000010">
    <property type="protein sequence ID" value="KIG18578.1"/>
    <property type="molecule type" value="Genomic_DNA"/>
</dbReference>
<sequence length="214" mass="23599">MDDHRQAAPEGDTLSEETSTEATLEQLLETPVARREPPLGPRSTCLVGECLDDRHPTLQGRVRVRLSDPDSGDLRERWVPRLQGLSVRAGDRVLMIRPDNSATWGEEAGDDWIVTGVIDGFAKRPRVDKQEAARLELQPDEAVRVVSRAGQALLELSHDQDGPIVRLLEPDVRVELAGKLAIKAEQIELEAEQGEVSIKASADVVLRGEVVRLN</sequence>
<gene>
    <name evidence="2" type="ORF">DB30_00263</name>
</gene>
<dbReference type="Proteomes" id="UP000031599">
    <property type="component" value="Unassembled WGS sequence"/>
</dbReference>
<reference evidence="2 3" key="1">
    <citation type="submission" date="2014-12" db="EMBL/GenBank/DDBJ databases">
        <title>Genome assembly of Enhygromyxa salina DSM 15201.</title>
        <authorList>
            <person name="Sharma G."/>
            <person name="Subramanian S."/>
        </authorList>
    </citation>
    <scope>NUCLEOTIDE SEQUENCE [LARGE SCALE GENOMIC DNA]</scope>
    <source>
        <strain evidence="2 3">DSM 15201</strain>
    </source>
</reference>
<feature type="region of interest" description="Disordered" evidence="1">
    <location>
        <begin position="1"/>
        <end position="23"/>
    </location>
</feature>
<evidence type="ECO:0000256" key="1">
    <source>
        <dbReference type="SAM" id="MobiDB-lite"/>
    </source>
</evidence>
<accession>A0A0C2A577</accession>
<organism evidence="2 3">
    <name type="scientific">Enhygromyxa salina</name>
    <dbReference type="NCBI Taxonomy" id="215803"/>
    <lineage>
        <taxon>Bacteria</taxon>
        <taxon>Pseudomonadati</taxon>
        <taxon>Myxococcota</taxon>
        <taxon>Polyangia</taxon>
        <taxon>Nannocystales</taxon>
        <taxon>Nannocystaceae</taxon>
        <taxon>Enhygromyxa</taxon>
    </lineage>
</organism>
<protein>
    <submittedName>
        <fullName evidence="2">Uncharacterized protein</fullName>
    </submittedName>
</protein>